<dbReference type="SUPFAM" id="SSF55144">
    <property type="entry name" value="LigT-like"/>
    <property type="match status" value="1"/>
</dbReference>
<dbReference type="InterPro" id="IPR009097">
    <property type="entry name" value="Cyclic_Pdiesterase"/>
</dbReference>
<evidence type="ECO:0000313" key="2">
    <source>
        <dbReference type="Proteomes" id="UP000622017"/>
    </source>
</evidence>
<proteinExistence type="predicted"/>
<name>A0ABR7MQA6_9BACT</name>
<gene>
    <name evidence="1" type="ORF">H8B15_20285</name>
</gene>
<dbReference type="Pfam" id="PF13563">
    <property type="entry name" value="2_5_RNA_ligase2"/>
    <property type="match status" value="1"/>
</dbReference>
<protein>
    <submittedName>
        <fullName evidence="1">2'-5' RNA ligase family protein</fullName>
    </submittedName>
</protein>
<dbReference type="Gene3D" id="3.90.1140.10">
    <property type="entry name" value="Cyclic phosphodiesterase"/>
    <property type="match status" value="1"/>
</dbReference>
<comment type="caution">
    <text evidence="1">The sequence shown here is derived from an EMBL/GenBank/DDBJ whole genome shotgun (WGS) entry which is preliminary data.</text>
</comment>
<keyword evidence="1" id="KW-0436">Ligase</keyword>
<reference evidence="1 2" key="1">
    <citation type="submission" date="2020-08" db="EMBL/GenBank/DDBJ databases">
        <title>Hymenobacter sp.</title>
        <authorList>
            <person name="Kim M.K."/>
        </authorList>
    </citation>
    <scope>NUCLEOTIDE SEQUENCE [LARGE SCALE GENOMIC DNA]</scope>
    <source>
        <strain evidence="1 2">BT507</strain>
    </source>
</reference>
<dbReference type="RefSeq" id="WP_187321473.1">
    <property type="nucleotide sequence ID" value="NZ_JACSCY010000027.1"/>
</dbReference>
<dbReference type="GO" id="GO:0016874">
    <property type="term" value="F:ligase activity"/>
    <property type="evidence" value="ECO:0007669"/>
    <property type="project" value="UniProtKB-KW"/>
</dbReference>
<organism evidence="1 2">
    <name type="scientific">Hymenobacter citatus</name>
    <dbReference type="NCBI Taxonomy" id="2763506"/>
    <lineage>
        <taxon>Bacteria</taxon>
        <taxon>Pseudomonadati</taxon>
        <taxon>Bacteroidota</taxon>
        <taxon>Cytophagia</taxon>
        <taxon>Cytophagales</taxon>
        <taxon>Hymenobacteraceae</taxon>
        <taxon>Hymenobacter</taxon>
    </lineage>
</organism>
<dbReference type="EMBL" id="JACSCY010000027">
    <property type="protein sequence ID" value="MBC6613271.1"/>
    <property type="molecule type" value="Genomic_DNA"/>
</dbReference>
<accession>A0ABR7MQA6</accession>
<sequence>MDAPLILTLTLDADAQQFFNHLREEHFPPERNYLAAHLTLFHHLPGDQLEAITRELATRARHMTPLTLSVTGVQFLGRGVAYSLESPALQALHQELQQQWLPYLTPQDQQRRRPHVTIQNKVDPKVARALHEELSSSFQPFEAQGKGMHLWAYRGGPWESVRQFVFLG</sequence>
<dbReference type="Proteomes" id="UP000622017">
    <property type="component" value="Unassembled WGS sequence"/>
</dbReference>
<keyword evidence="2" id="KW-1185">Reference proteome</keyword>
<evidence type="ECO:0000313" key="1">
    <source>
        <dbReference type="EMBL" id="MBC6613271.1"/>
    </source>
</evidence>